<protein>
    <submittedName>
        <fullName evidence="1">Uncharacterized protein</fullName>
    </submittedName>
</protein>
<dbReference type="EMBL" id="NXIF01000038">
    <property type="protein sequence ID" value="PKI80318.1"/>
    <property type="molecule type" value="Genomic_DNA"/>
</dbReference>
<accession>A0A2N1J174</accession>
<organism evidence="1 2">
    <name type="scientific">Malaciobacter halophilus</name>
    <dbReference type="NCBI Taxonomy" id="197482"/>
    <lineage>
        <taxon>Bacteria</taxon>
        <taxon>Pseudomonadati</taxon>
        <taxon>Campylobacterota</taxon>
        <taxon>Epsilonproteobacteria</taxon>
        <taxon>Campylobacterales</taxon>
        <taxon>Arcobacteraceae</taxon>
        <taxon>Malaciobacter</taxon>
    </lineage>
</organism>
<proteinExistence type="predicted"/>
<name>A0A2N1J174_9BACT</name>
<dbReference type="Proteomes" id="UP000233248">
    <property type="component" value="Unassembled WGS sequence"/>
</dbReference>
<dbReference type="OrthoDB" id="5368498at2"/>
<evidence type="ECO:0000313" key="1">
    <source>
        <dbReference type="EMBL" id="PKI80318.1"/>
    </source>
</evidence>
<sequence length="338" mass="39306">MKSSFFKEQIDLMTPKGATIRHSKDAYKYSKIPIPKKSLIKKISMLTKSYILKERLLRDKFYSINEIISNELKENQKSNSFEYKLLTFNDLIENNRFDTGLYTENFKKIEHLIKNYKNGSDTITNLGFYSIRGQNLAVSVIGKSIYSDKEKHNFYKLFLPTHITKYGTISKVIYFGNSRNLIEVKNGDIIFGAEGFEKGRSHILTHQVGKLTTNYHGTILRGENKKDYESIFLKCMLDWYREKGIIDAIAVGGNGGSFSTKYWNFLHLPKFEDKKQKKIAKLYSNHKDTYINHILNFNPDKFEEDDKKVNKDSGILDLDIQIKTIKNLINNEIKEIVS</sequence>
<keyword evidence="2" id="KW-1185">Reference proteome</keyword>
<dbReference type="RefSeq" id="WP_101185329.1">
    <property type="nucleotide sequence ID" value="NZ_CP031218.1"/>
</dbReference>
<comment type="caution">
    <text evidence="1">The sequence shown here is derived from an EMBL/GenBank/DDBJ whole genome shotgun (WGS) entry which is preliminary data.</text>
</comment>
<reference evidence="1 2" key="1">
    <citation type="submission" date="2017-09" db="EMBL/GenBank/DDBJ databases">
        <title>Genomics of the genus Arcobacter.</title>
        <authorList>
            <person name="Perez-Cataluna A."/>
            <person name="Figueras M.J."/>
            <person name="Salas-Masso N."/>
        </authorList>
    </citation>
    <scope>NUCLEOTIDE SEQUENCE [LARGE SCALE GENOMIC DNA]</scope>
    <source>
        <strain evidence="1 2">DSM 18005</strain>
    </source>
</reference>
<evidence type="ECO:0000313" key="2">
    <source>
        <dbReference type="Proteomes" id="UP000233248"/>
    </source>
</evidence>
<dbReference type="SUPFAM" id="SSF116734">
    <property type="entry name" value="DNA methylase specificity domain"/>
    <property type="match status" value="1"/>
</dbReference>
<gene>
    <name evidence="1" type="ORF">CP960_10240</name>
</gene>
<dbReference type="AlphaFoldDB" id="A0A2N1J174"/>